<dbReference type="Proteomes" id="UP001208570">
    <property type="component" value="Unassembled WGS sequence"/>
</dbReference>
<dbReference type="PANTHER" id="PTHR47117:SF5">
    <property type="entry name" value="KINESIN-LIKE PROTEIN KIF14"/>
    <property type="match status" value="1"/>
</dbReference>
<feature type="region of interest" description="Disordered" evidence="1">
    <location>
        <begin position="66"/>
        <end position="91"/>
    </location>
</feature>
<protein>
    <recommendedName>
        <fullName evidence="2">Kinesin-associated domain-containing protein</fullName>
    </recommendedName>
</protein>
<dbReference type="Pfam" id="PF16183">
    <property type="entry name" value="Kinesin_assoc"/>
    <property type="match status" value="1"/>
</dbReference>
<organism evidence="3 4">
    <name type="scientific">Paralvinella palmiformis</name>
    <dbReference type="NCBI Taxonomy" id="53620"/>
    <lineage>
        <taxon>Eukaryota</taxon>
        <taxon>Metazoa</taxon>
        <taxon>Spiralia</taxon>
        <taxon>Lophotrochozoa</taxon>
        <taxon>Annelida</taxon>
        <taxon>Polychaeta</taxon>
        <taxon>Sedentaria</taxon>
        <taxon>Canalipalpata</taxon>
        <taxon>Terebellida</taxon>
        <taxon>Terebelliformia</taxon>
        <taxon>Alvinellidae</taxon>
        <taxon>Paralvinella</taxon>
    </lineage>
</organism>
<dbReference type="InterPro" id="IPR032405">
    <property type="entry name" value="Kinesin_assoc"/>
</dbReference>
<keyword evidence="4" id="KW-1185">Reference proteome</keyword>
<dbReference type="Gene3D" id="2.60.200.20">
    <property type="match status" value="1"/>
</dbReference>
<dbReference type="PANTHER" id="PTHR47117">
    <property type="entry name" value="STAR-RELATED LIPID TRANSFER PROTEIN 9"/>
    <property type="match status" value="1"/>
</dbReference>
<dbReference type="AlphaFoldDB" id="A0AAD9JLM5"/>
<evidence type="ECO:0000259" key="2">
    <source>
        <dbReference type="Pfam" id="PF16183"/>
    </source>
</evidence>
<evidence type="ECO:0000256" key="1">
    <source>
        <dbReference type="SAM" id="MobiDB-lite"/>
    </source>
</evidence>
<sequence length="179" mass="21055">MRISVEKKYIINTARVNEDPKARLIRELRAEIEKLRNQKGIDDDEDIIQASLTEIETLRQKLASKEKEMAAKERSWQDRLKKSEEQKREESRLLERSGIAFKMDTKKPHLVNLNEDPQLSEMLLYVLKEVIDHCQMSTFCHYRFSHPSDTPGQRKSQISGAPKDFEFARQELIQVQDAR</sequence>
<name>A0AAD9JLM5_9ANNE</name>
<evidence type="ECO:0000313" key="3">
    <source>
        <dbReference type="EMBL" id="KAK2155493.1"/>
    </source>
</evidence>
<evidence type="ECO:0000313" key="4">
    <source>
        <dbReference type="Proteomes" id="UP001208570"/>
    </source>
</evidence>
<proteinExistence type="predicted"/>
<accession>A0AAD9JLM5</accession>
<comment type="caution">
    <text evidence="3">The sequence shown here is derived from an EMBL/GenBank/DDBJ whole genome shotgun (WGS) entry which is preliminary data.</text>
</comment>
<feature type="domain" description="Kinesin-associated" evidence="2">
    <location>
        <begin position="47"/>
        <end position="130"/>
    </location>
</feature>
<dbReference type="EMBL" id="JAODUP010000238">
    <property type="protein sequence ID" value="KAK2155493.1"/>
    <property type="molecule type" value="Genomic_DNA"/>
</dbReference>
<reference evidence="3" key="1">
    <citation type="journal article" date="2023" name="Mol. Biol. Evol.">
        <title>Third-Generation Sequencing Reveals the Adaptive Role of the Epigenome in Three Deep-Sea Polychaetes.</title>
        <authorList>
            <person name="Perez M."/>
            <person name="Aroh O."/>
            <person name="Sun Y."/>
            <person name="Lan Y."/>
            <person name="Juniper S.K."/>
            <person name="Young C.R."/>
            <person name="Angers B."/>
            <person name="Qian P.Y."/>
        </authorList>
    </citation>
    <scope>NUCLEOTIDE SEQUENCE</scope>
    <source>
        <strain evidence="3">P08H-3</strain>
    </source>
</reference>
<gene>
    <name evidence="3" type="ORF">LSH36_238g01020</name>
</gene>